<protein>
    <submittedName>
        <fullName evidence="2">Uncharacterized protein</fullName>
    </submittedName>
</protein>
<dbReference type="Pfam" id="PF07800">
    <property type="entry name" value="DUF1644"/>
    <property type="match status" value="1"/>
</dbReference>
<keyword evidence="3" id="KW-1185">Reference proteome</keyword>
<evidence type="ECO:0000256" key="1">
    <source>
        <dbReference type="SAM" id="MobiDB-lite"/>
    </source>
</evidence>
<reference evidence="2 3" key="1">
    <citation type="submission" date="2020-08" db="EMBL/GenBank/DDBJ databases">
        <title>Plant Genome Project.</title>
        <authorList>
            <person name="Zhang R.-G."/>
        </authorList>
    </citation>
    <scope>NUCLEOTIDE SEQUENCE [LARGE SCALE GENOMIC DNA]</scope>
    <source>
        <tissue evidence="2">Rhizome</tissue>
    </source>
</reference>
<dbReference type="InterPro" id="IPR013083">
    <property type="entry name" value="Znf_RING/FYVE/PHD"/>
</dbReference>
<dbReference type="PANTHER" id="PTHR31197">
    <property type="entry name" value="OS01G0612600 PROTEIN"/>
    <property type="match status" value="1"/>
</dbReference>
<organism evidence="2 3">
    <name type="scientific">Zingiber officinale</name>
    <name type="common">Ginger</name>
    <name type="synonym">Amomum zingiber</name>
    <dbReference type="NCBI Taxonomy" id="94328"/>
    <lineage>
        <taxon>Eukaryota</taxon>
        <taxon>Viridiplantae</taxon>
        <taxon>Streptophyta</taxon>
        <taxon>Embryophyta</taxon>
        <taxon>Tracheophyta</taxon>
        <taxon>Spermatophyta</taxon>
        <taxon>Magnoliopsida</taxon>
        <taxon>Liliopsida</taxon>
        <taxon>Zingiberales</taxon>
        <taxon>Zingiberaceae</taxon>
        <taxon>Zingiber</taxon>
    </lineage>
</organism>
<dbReference type="Gene3D" id="3.30.40.10">
    <property type="entry name" value="Zinc/RING finger domain, C3HC4 (zinc finger)"/>
    <property type="match status" value="1"/>
</dbReference>
<sequence length="254" mass="28734">MGSGISTNLTFDENIMCPICLEIPHNAVLLNCSSYDKGCRPFMCNTDNSLSNCFDQYKRSKGSSAATMVPSTASEVSSSSQNFQVIPLNFNGLTCPFCRGDVTGFIVVDNVRAYFDMKKRCCQEKHCEYVGNYVELQQHARQEHPNSRPSEVDPEREREWESFQQSSRGITLAQDVKKKNMMNQVKADDEERLAYIYMKRKAGGLLQEFSEEIAAIFSIRESSPQIVSLKVIEDQKRVDTVENNCFSTSDGHNQ</sequence>
<evidence type="ECO:0000313" key="2">
    <source>
        <dbReference type="EMBL" id="KAG6468012.1"/>
    </source>
</evidence>
<dbReference type="AlphaFoldDB" id="A0A8J5ETE4"/>
<gene>
    <name evidence="2" type="ORF">ZIOFF_072578</name>
</gene>
<comment type="caution">
    <text evidence="2">The sequence shown here is derived from an EMBL/GenBank/DDBJ whole genome shotgun (WGS) entry which is preliminary data.</text>
</comment>
<feature type="region of interest" description="Disordered" evidence="1">
    <location>
        <begin position="139"/>
        <end position="164"/>
    </location>
</feature>
<proteinExistence type="predicted"/>
<dbReference type="InterPro" id="IPR012866">
    <property type="entry name" value="DUF1644"/>
</dbReference>
<feature type="compositionally biased region" description="Basic and acidic residues" evidence="1">
    <location>
        <begin position="139"/>
        <end position="161"/>
    </location>
</feature>
<dbReference type="PANTHER" id="PTHR31197:SF4">
    <property type="entry name" value="OS02G0150900 PROTEIN"/>
    <property type="match status" value="1"/>
</dbReference>
<accession>A0A8J5ETE4</accession>
<evidence type="ECO:0000313" key="3">
    <source>
        <dbReference type="Proteomes" id="UP000734854"/>
    </source>
</evidence>
<dbReference type="EMBL" id="JACMSC010000022">
    <property type="protein sequence ID" value="KAG6468012.1"/>
    <property type="molecule type" value="Genomic_DNA"/>
</dbReference>
<dbReference type="Proteomes" id="UP000734854">
    <property type="component" value="Unassembled WGS sequence"/>
</dbReference>
<name>A0A8J5ETE4_ZINOF</name>